<feature type="region of interest" description="Disordered" evidence="1">
    <location>
        <begin position="226"/>
        <end position="262"/>
    </location>
</feature>
<feature type="compositionally biased region" description="Basic and acidic residues" evidence="1">
    <location>
        <begin position="232"/>
        <end position="247"/>
    </location>
</feature>
<accession>A0A8T2TJQ3</accession>
<feature type="compositionally biased region" description="Basic and acidic residues" evidence="1">
    <location>
        <begin position="274"/>
        <end position="287"/>
    </location>
</feature>
<gene>
    <name evidence="2" type="ORF">KP509_12G023400</name>
</gene>
<name>A0A8T2TJQ3_CERRI</name>
<dbReference type="Proteomes" id="UP000825935">
    <property type="component" value="Chromosome 12"/>
</dbReference>
<feature type="compositionally biased region" description="Polar residues" evidence="1">
    <location>
        <begin position="302"/>
        <end position="313"/>
    </location>
</feature>
<comment type="caution">
    <text evidence="2">The sequence shown here is derived from an EMBL/GenBank/DDBJ whole genome shotgun (WGS) entry which is preliminary data.</text>
</comment>
<organism evidence="2 3">
    <name type="scientific">Ceratopteris richardii</name>
    <name type="common">Triangle waterfern</name>
    <dbReference type="NCBI Taxonomy" id="49495"/>
    <lineage>
        <taxon>Eukaryota</taxon>
        <taxon>Viridiplantae</taxon>
        <taxon>Streptophyta</taxon>
        <taxon>Embryophyta</taxon>
        <taxon>Tracheophyta</taxon>
        <taxon>Polypodiopsida</taxon>
        <taxon>Polypodiidae</taxon>
        <taxon>Polypodiales</taxon>
        <taxon>Pteridineae</taxon>
        <taxon>Pteridaceae</taxon>
        <taxon>Parkerioideae</taxon>
        <taxon>Ceratopteris</taxon>
    </lineage>
</organism>
<evidence type="ECO:0000256" key="1">
    <source>
        <dbReference type="SAM" id="MobiDB-lite"/>
    </source>
</evidence>
<feature type="region of interest" description="Disordered" evidence="1">
    <location>
        <begin position="274"/>
        <end position="336"/>
    </location>
</feature>
<dbReference type="AlphaFoldDB" id="A0A8T2TJQ3"/>
<proteinExistence type="predicted"/>
<protein>
    <submittedName>
        <fullName evidence="2">Uncharacterized protein</fullName>
    </submittedName>
</protein>
<dbReference type="EMBL" id="CM035417">
    <property type="protein sequence ID" value="KAH7422748.1"/>
    <property type="molecule type" value="Genomic_DNA"/>
</dbReference>
<reference evidence="2" key="1">
    <citation type="submission" date="2021-08" db="EMBL/GenBank/DDBJ databases">
        <title>WGS assembly of Ceratopteris richardii.</title>
        <authorList>
            <person name="Marchant D.B."/>
            <person name="Chen G."/>
            <person name="Jenkins J."/>
            <person name="Shu S."/>
            <person name="Leebens-Mack J."/>
            <person name="Grimwood J."/>
            <person name="Schmutz J."/>
            <person name="Soltis P."/>
            <person name="Soltis D."/>
            <person name="Chen Z.-H."/>
        </authorList>
    </citation>
    <scope>NUCLEOTIDE SEQUENCE</scope>
    <source>
        <strain evidence="2">Whitten #5841</strain>
        <tissue evidence="2">Leaf</tissue>
    </source>
</reference>
<evidence type="ECO:0000313" key="3">
    <source>
        <dbReference type="Proteomes" id="UP000825935"/>
    </source>
</evidence>
<evidence type="ECO:0000313" key="2">
    <source>
        <dbReference type="EMBL" id="KAH7422748.1"/>
    </source>
</evidence>
<keyword evidence="3" id="KW-1185">Reference proteome</keyword>
<sequence>MPIQIEFLEAPLTWGGWEALTGKWCDELDGSLHGREWRRGASSERGGMKIFSESEGISARLEDMRLVMQAKDVTLQDLNSQLQAAVMEVEKGREREAALRRRAEIAEAGEEALALQMGYLEGEMYSKIRKMEEAGRKTVEDLESRLRLVEADAIAQQRVLETQLEEGKAREASLLKRLQETIDAEEALAARIAELEAETYGLMAASREIALNGRNHYIIKEIPTTNVQTTSDKGDREEIRPGAKEENAATPSLRAEEGSDKVESLKVEENCVKADREAVPPAAKEDDPATISLRAEEGSGKVESSTGKFSNQRRSFKEQQRKEEVHAARMRSLLQPDAWPASSLISGFA</sequence>
<feature type="compositionally biased region" description="Basic and acidic residues" evidence="1">
    <location>
        <begin position="315"/>
        <end position="327"/>
    </location>
</feature>